<dbReference type="PIRSF" id="PIRSF006816">
    <property type="entry name" value="Cyc3_hyd_g"/>
    <property type="match status" value="1"/>
</dbReference>
<dbReference type="GO" id="GO:0009055">
    <property type="term" value="F:electron transfer activity"/>
    <property type="evidence" value="ECO:0007669"/>
    <property type="project" value="UniProtKB-UniRule"/>
</dbReference>
<dbReference type="CDD" id="cd06218">
    <property type="entry name" value="DHOD_e_trans"/>
    <property type="match status" value="1"/>
</dbReference>
<evidence type="ECO:0000256" key="3">
    <source>
        <dbReference type="ARBA" id="ARBA00022630"/>
    </source>
</evidence>
<comment type="pathway">
    <text evidence="11">Pyrimidine metabolism; UMP biosynthesis via de novo pathway; orotate from (S)-dihydroorotate (NAD(+) route): step 1/1.</text>
</comment>
<feature type="binding site" evidence="11 12">
    <location>
        <begin position="76"/>
        <end position="77"/>
    </location>
    <ligand>
        <name>FAD</name>
        <dbReference type="ChEBI" id="CHEBI:57692"/>
    </ligand>
</feature>
<dbReference type="InterPro" id="IPR037117">
    <property type="entry name" value="Dihydroorotate_DH_ele_sf"/>
</dbReference>
<keyword evidence="5 11" id="KW-0479">Metal-binding</keyword>
<dbReference type="InterPro" id="IPR012165">
    <property type="entry name" value="Cyt_c3_hydrogenase_gsu"/>
</dbReference>
<accession>A0A161Q2K2</accession>
<evidence type="ECO:0000256" key="12">
    <source>
        <dbReference type="PIRSR" id="PIRSR006816-1"/>
    </source>
</evidence>
<dbReference type="GO" id="GO:0051537">
    <property type="term" value="F:2 iron, 2 sulfur cluster binding"/>
    <property type="evidence" value="ECO:0007669"/>
    <property type="project" value="UniProtKB-KW"/>
</dbReference>
<dbReference type="Gene3D" id="2.40.30.10">
    <property type="entry name" value="Translation factors"/>
    <property type="match status" value="1"/>
</dbReference>
<dbReference type="Pfam" id="PF10418">
    <property type="entry name" value="DHODB_Fe-S_bind"/>
    <property type="match status" value="1"/>
</dbReference>
<dbReference type="GO" id="GO:0044205">
    <property type="term" value="P:'de novo' UMP biosynthetic process"/>
    <property type="evidence" value="ECO:0007669"/>
    <property type="project" value="UniProtKB-UniRule"/>
</dbReference>
<keyword evidence="2 11" id="KW-0813">Transport</keyword>
<comment type="caution">
    <text evidence="15">The sequence shown here is derived from an EMBL/GenBank/DDBJ whole genome shotgun (WGS) entry which is preliminary data.</text>
</comment>
<keyword evidence="7 11" id="KW-0665">Pyrimidine biosynthesis</keyword>
<feature type="domain" description="FAD-binding FR-type" evidence="14">
    <location>
        <begin position="2"/>
        <end position="101"/>
    </location>
</feature>
<dbReference type="InterPro" id="IPR017938">
    <property type="entry name" value="Riboflavin_synthase-like_b-brl"/>
</dbReference>
<dbReference type="GO" id="GO:0016491">
    <property type="term" value="F:oxidoreductase activity"/>
    <property type="evidence" value="ECO:0007669"/>
    <property type="project" value="InterPro"/>
</dbReference>
<keyword evidence="10 11" id="KW-0411">Iron-sulfur</keyword>
<feature type="binding site" evidence="11 13">
    <location>
        <position position="247"/>
    </location>
    <ligand>
        <name>[2Fe-2S] cluster</name>
        <dbReference type="ChEBI" id="CHEBI:190135"/>
    </ligand>
</feature>
<evidence type="ECO:0000256" key="6">
    <source>
        <dbReference type="ARBA" id="ARBA00022827"/>
    </source>
</evidence>
<evidence type="ECO:0000256" key="5">
    <source>
        <dbReference type="ARBA" id="ARBA00022723"/>
    </source>
</evidence>
<dbReference type="InterPro" id="IPR050353">
    <property type="entry name" value="PyrK_electron_transfer"/>
</dbReference>
<feature type="binding site" evidence="11 13">
    <location>
        <position position="231"/>
    </location>
    <ligand>
        <name>[2Fe-2S] cluster</name>
        <dbReference type="ChEBI" id="CHEBI:190135"/>
    </ligand>
</feature>
<comment type="subunit">
    <text evidence="11">Heterotetramer of 2 PyrK and 2 PyrD type B subunits.</text>
</comment>
<dbReference type="Proteomes" id="UP000075737">
    <property type="component" value="Unassembled WGS sequence"/>
</dbReference>
<evidence type="ECO:0000256" key="8">
    <source>
        <dbReference type="ARBA" id="ARBA00022982"/>
    </source>
</evidence>
<dbReference type="PATRIC" id="fig|520767.4.peg.2020"/>
<dbReference type="RefSeq" id="WP_068749003.1">
    <property type="nucleotide sequence ID" value="NZ_LOHZ01000042.1"/>
</dbReference>
<dbReference type="Pfam" id="PF00970">
    <property type="entry name" value="FAD_binding_6"/>
    <property type="match status" value="1"/>
</dbReference>
<reference evidence="15 16" key="1">
    <citation type="submission" date="2015-12" db="EMBL/GenBank/DDBJ databases">
        <title>Draft genome of Thermovenabulum gondwanense isolated from a red thermophilic microbial mat colonisisng an outflow channel of a bore well.</title>
        <authorList>
            <person name="Patel B.K."/>
        </authorList>
    </citation>
    <scope>NUCLEOTIDE SEQUENCE [LARGE SCALE GENOMIC DNA]</scope>
    <source>
        <strain evidence="15 16">R270</strain>
    </source>
</reference>
<organism evidence="15 16">
    <name type="scientific">Thermovenabulum gondwanense</name>
    <dbReference type="NCBI Taxonomy" id="520767"/>
    <lineage>
        <taxon>Bacteria</taxon>
        <taxon>Bacillati</taxon>
        <taxon>Bacillota</taxon>
        <taxon>Clostridia</taxon>
        <taxon>Thermosediminibacterales</taxon>
        <taxon>Thermosediminibacteraceae</taxon>
        <taxon>Thermovenabulum</taxon>
    </lineage>
</organism>
<comment type="cofactor">
    <cofactor evidence="11 12">
        <name>FAD</name>
        <dbReference type="ChEBI" id="CHEBI:57692"/>
    </cofactor>
    <text evidence="11 12">Binds 1 FAD per subunit.</text>
</comment>
<keyword evidence="6 11" id="KW-0274">FAD</keyword>
<dbReference type="Gene3D" id="2.10.240.10">
    <property type="entry name" value="Dihydroorotate dehydrogenase, electron transfer subunit"/>
    <property type="match status" value="1"/>
</dbReference>
<evidence type="ECO:0000256" key="13">
    <source>
        <dbReference type="PIRSR" id="PIRSR006816-2"/>
    </source>
</evidence>
<evidence type="ECO:0000256" key="7">
    <source>
        <dbReference type="ARBA" id="ARBA00022975"/>
    </source>
</evidence>
<evidence type="ECO:0000256" key="9">
    <source>
        <dbReference type="ARBA" id="ARBA00023004"/>
    </source>
</evidence>
<keyword evidence="4 11" id="KW-0001">2Fe-2S</keyword>
<dbReference type="Pfam" id="PF00175">
    <property type="entry name" value="NAD_binding_1"/>
    <property type="match status" value="1"/>
</dbReference>
<protein>
    <recommendedName>
        <fullName evidence="11">Dihydroorotate dehydrogenase B (NAD(+)), electron transfer subunit</fullName>
    </recommendedName>
    <alternativeName>
        <fullName evidence="11">Dihydroorotate oxidase B, electron transfer subunit</fullName>
    </alternativeName>
</protein>
<evidence type="ECO:0000313" key="15">
    <source>
        <dbReference type="EMBL" id="KYO64466.1"/>
    </source>
</evidence>
<dbReference type="Gene3D" id="3.40.50.80">
    <property type="entry name" value="Nucleotide-binding domain of ferredoxin-NADP reductase (FNR) module"/>
    <property type="match status" value="1"/>
</dbReference>
<keyword evidence="3 11" id="KW-0285">Flavoprotein</keyword>
<dbReference type="PANTHER" id="PTHR43513:SF3">
    <property type="entry name" value="DIHYDROOROTATE DEHYDROGENASE B (NAD(+)), ELECTRON TRANSFER SUBUNIT-RELATED"/>
    <property type="match status" value="1"/>
</dbReference>
<comment type="cofactor">
    <cofactor evidence="13">
        <name>[2Fe-2S] cluster</name>
        <dbReference type="ChEBI" id="CHEBI:190135"/>
    </cofactor>
    <text evidence="13">Binds 1 [2Fe-2S] cluster per subunit.</text>
</comment>
<dbReference type="SUPFAM" id="SSF52343">
    <property type="entry name" value="Ferredoxin reductase-like, C-terminal NADP-linked domain"/>
    <property type="match status" value="1"/>
</dbReference>
<evidence type="ECO:0000259" key="14">
    <source>
        <dbReference type="PROSITE" id="PS51384"/>
    </source>
</evidence>
<dbReference type="InterPro" id="IPR001433">
    <property type="entry name" value="OxRdtase_FAD/NAD-bd"/>
</dbReference>
<proteinExistence type="inferred from homology"/>
<feature type="binding site" evidence="11 13">
    <location>
        <position position="234"/>
    </location>
    <ligand>
        <name>[2Fe-2S] cluster</name>
        <dbReference type="ChEBI" id="CHEBI:190135"/>
    </ligand>
</feature>
<evidence type="ECO:0000256" key="1">
    <source>
        <dbReference type="ARBA" id="ARBA00006422"/>
    </source>
</evidence>
<evidence type="ECO:0000256" key="2">
    <source>
        <dbReference type="ARBA" id="ARBA00022448"/>
    </source>
</evidence>
<comment type="similarity">
    <text evidence="1 11">Belongs to the PyrK family.</text>
</comment>
<dbReference type="AlphaFoldDB" id="A0A161Q2K2"/>
<gene>
    <name evidence="11 15" type="primary">pyrK</name>
    <name evidence="15" type="ORF">ATZ99_18940</name>
</gene>
<dbReference type="InterPro" id="IPR039261">
    <property type="entry name" value="FNR_nucleotide-bd"/>
</dbReference>
<dbReference type="PANTHER" id="PTHR43513">
    <property type="entry name" value="DIHYDROOROTATE DEHYDROGENASE B (NAD(+)), ELECTRON TRANSFER SUBUNIT"/>
    <property type="match status" value="1"/>
</dbReference>
<evidence type="ECO:0000256" key="10">
    <source>
        <dbReference type="ARBA" id="ARBA00023014"/>
    </source>
</evidence>
<sequence>MKINEKGIILENKKISNNIHLLKIHAPKISIFSHPGQFAMLKINDNTPFLRRPFSFAWTNKEKGEINFCIKVVGEGTKYLSRKKPKEVLDITGPLGNGFPMVKDFLEFKSIVILGGGMGAAPLVFLAKYCKDLKIEKIAFLGAKTKDEIILSDVFEETGFKVNISTDDGSKGVKSSVLESLVSKLDSIKKPFILYACGPKNMLKGLKKLNLKDCKIYASLEEKMACGIGACLGCAVKTSEGSYKRVCRDGPVFNINDIDFEEG</sequence>
<dbReference type="EMBL" id="LOHZ01000042">
    <property type="protein sequence ID" value="KYO64466.1"/>
    <property type="molecule type" value="Genomic_DNA"/>
</dbReference>
<dbReference type="HAMAP" id="MF_01211">
    <property type="entry name" value="DHODB_Fe_S_bind"/>
    <property type="match status" value="1"/>
</dbReference>
<dbReference type="OrthoDB" id="9789468at2"/>
<comment type="cofactor">
    <cofactor evidence="11">
        <name>[2Fe-2S] cluster</name>
        <dbReference type="ChEBI" id="CHEBI:190135"/>
    </cofactor>
    <text evidence="11">Binds 1 [2Fe-2S] cluster per subunit.</text>
</comment>
<dbReference type="SUPFAM" id="SSF63380">
    <property type="entry name" value="Riboflavin synthase domain-like"/>
    <property type="match status" value="1"/>
</dbReference>
<comment type="function">
    <text evidence="11">Responsible for channeling the electrons from the oxidation of dihydroorotate from the FMN redox center in the PyrD type B subunit to the ultimate electron acceptor NAD(+).</text>
</comment>
<keyword evidence="8 11" id="KW-0249">Electron transport</keyword>
<dbReference type="InterPro" id="IPR017927">
    <property type="entry name" value="FAD-bd_FR_type"/>
</dbReference>
<dbReference type="UniPathway" id="UPA00070">
    <property type="reaction ID" value="UER00945"/>
</dbReference>
<keyword evidence="9 11" id="KW-0408">Iron</keyword>
<evidence type="ECO:0000313" key="16">
    <source>
        <dbReference type="Proteomes" id="UP000075737"/>
    </source>
</evidence>
<dbReference type="GO" id="GO:0046872">
    <property type="term" value="F:metal ion binding"/>
    <property type="evidence" value="ECO:0007669"/>
    <property type="project" value="UniProtKB-KW"/>
</dbReference>
<dbReference type="GO" id="GO:0050660">
    <property type="term" value="F:flavin adenine dinucleotide binding"/>
    <property type="evidence" value="ECO:0007669"/>
    <property type="project" value="InterPro"/>
</dbReference>
<dbReference type="InterPro" id="IPR019480">
    <property type="entry name" value="Dihydroorotate_DH_Fe-S-bd"/>
</dbReference>
<keyword evidence="16" id="KW-1185">Reference proteome</keyword>
<evidence type="ECO:0000256" key="11">
    <source>
        <dbReference type="HAMAP-Rule" id="MF_01211"/>
    </source>
</evidence>
<dbReference type="STRING" id="520767.ATZ99_18940"/>
<evidence type="ECO:0000256" key="4">
    <source>
        <dbReference type="ARBA" id="ARBA00022714"/>
    </source>
</evidence>
<dbReference type="PROSITE" id="PS51384">
    <property type="entry name" value="FAD_FR"/>
    <property type="match status" value="1"/>
</dbReference>
<name>A0A161Q2K2_9FIRM</name>
<dbReference type="InterPro" id="IPR023455">
    <property type="entry name" value="Dihydroorotate_DHASE_ETsu"/>
</dbReference>
<comment type="caution">
    <text evidence="11">Lacks conserved residue(s) required for the propagation of feature annotation.</text>
</comment>
<dbReference type="InterPro" id="IPR008333">
    <property type="entry name" value="Cbr1-like_FAD-bd_dom"/>
</dbReference>
<feature type="binding site" evidence="11 13">
    <location>
        <position position="226"/>
    </location>
    <ligand>
        <name>[2Fe-2S] cluster</name>
        <dbReference type="ChEBI" id="CHEBI:190135"/>
    </ligand>
</feature>
<feature type="binding site" evidence="11 12">
    <location>
        <begin position="52"/>
        <end position="55"/>
    </location>
    <ligand>
        <name>FAD</name>
        <dbReference type="ChEBI" id="CHEBI:57692"/>
    </ligand>
</feature>